<comment type="caution">
    <text evidence="1">The sequence shown here is derived from an EMBL/GenBank/DDBJ whole genome shotgun (WGS) entry which is preliminary data.</text>
</comment>
<gene>
    <name evidence="1" type="ORF">CRM76_01240</name>
</gene>
<protein>
    <submittedName>
        <fullName evidence="1">Uncharacterized protein</fullName>
    </submittedName>
</protein>
<name>A0A2A7U7F4_EDWTA</name>
<evidence type="ECO:0000313" key="1">
    <source>
        <dbReference type="EMBL" id="PEH74295.1"/>
    </source>
</evidence>
<feature type="non-terminal residue" evidence="1">
    <location>
        <position position="72"/>
    </location>
</feature>
<proteinExistence type="predicted"/>
<dbReference type="AlphaFoldDB" id="A0A2A7U7F4"/>
<dbReference type="EMBL" id="PDDV01000006">
    <property type="protein sequence ID" value="PEH74295.1"/>
    <property type="molecule type" value="Genomic_DNA"/>
</dbReference>
<organism evidence="1 2">
    <name type="scientific">Edwardsiella tarda</name>
    <dbReference type="NCBI Taxonomy" id="636"/>
    <lineage>
        <taxon>Bacteria</taxon>
        <taxon>Pseudomonadati</taxon>
        <taxon>Pseudomonadota</taxon>
        <taxon>Gammaproteobacteria</taxon>
        <taxon>Enterobacterales</taxon>
        <taxon>Hafniaceae</taxon>
        <taxon>Edwardsiella</taxon>
    </lineage>
</organism>
<reference evidence="2" key="1">
    <citation type="submission" date="2017-09" db="EMBL/GenBank/DDBJ databases">
        <title>FDA dAtabase for Regulatory Grade micrObial Sequences (FDA-ARGOS): Supporting development and validation of Infectious Disease Dx tests.</title>
        <authorList>
            <person name="Goldberg B."/>
            <person name="Campos J."/>
            <person name="Tallon L."/>
            <person name="Sadzewicz L."/>
            <person name="Ott S."/>
            <person name="Zhao X."/>
            <person name="Nagaraj S."/>
            <person name="Vavikolanu K."/>
            <person name="Aluvathingal J."/>
            <person name="Nadendla S."/>
            <person name="Geyer C."/>
            <person name="Sichtig H."/>
        </authorList>
    </citation>
    <scope>NUCLEOTIDE SEQUENCE [LARGE SCALE GENOMIC DNA]</scope>
    <source>
        <strain evidence="2">FDAARGOS_370</strain>
    </source>
</reference>
<sequence length="72" mass="8284">MSIQDVFKQLCNDPDFIEVYNDQTGSEVTKLTTGQLFSTGTLFHMIEVKLADHNVLRLTDAYFDIDYQGQTY</sequence>
<dbReference type="Proteomes" id="UP000219788">
    <property type="component" value="Unassembled WGS sequence"/>
</dbReference>
<accession>A0A2A7U7F4</accession>
<evidence type="ECO:0000313" key="2">
    <source>
        <dbReference type="Proteomes" id="UP000219788"/>
    </source>
</evidence>